<dbReference type="Proteomes" id="UP001235939">
    <property type="component" value="Chromosome 01"/>
</dbReference>
<organism evidence="1 2">
    <name type="scientific">Cordylochernes scorpioides</name>
    <dbReference type="NCBI Taxonomy" id="51811"/>
    <lineage>
        <taxon>Eukaryota</taxon>
        <taxon>Metazoa</taxon>
        <taxon>Ecdysozoa</taxon>
        <taxon>Arthropoda</taxon>
        <taxon>Chelicerata</taxon>
        <taxon>Arachnida</taxon>
        <taxon>Pseudoscorpiones</taxon>
        <taxon>Cheliferoidea</taxon>
        <taxon>Chernetidae</taxon>
        <taxon>Cordylochernes</taxon>
    </lineage>
</organism>
<evidence type="ECO:0000313" key="1">
    <source>
        <dbReference type="EMBL" id="UYV60572.1"/>
    </source>
</evidence>
<name>A0ABY6JYU0_9ARAC</name>
<proteinExistence type="predicted"/>
<keyword evidence="2" id="KW-1185">Reference proteome</keyword>
<evidence type="ECO:0000313" key="2">
    <source>
        <dbReference type="Proteomes" id="UP001235939"/>
    </source>
</evidence>
<sequence length="75" mass="8667">MALMFSHVFRPTPWDILLTCGTGHDNHGGKKWATAFSQSYFIGHGRIVATLMLFWWKLIRVYNNPVVSVILRKSF</sequence>
<dbReference type="EMBL" id="CP092863">
    <property type="protein sequence ID" value="UYV60572.1"/>
    <property type="molecule type" value="Genomic_DNA"/>
</dbReference>
<accession>A0ABY6JYU0</accession>
<gene>
    <name evidence="1" type="ORF">LAZ67_1001559</name>
</gene>
<protein>
    <submittedName>
        <fullName evidence="1">Uncharacterized protein</fullName>
    </submittedName>
</protein>
<reference evidence="1 2" key="1">
    <citation type="submission" date="2022-01" db="EMBL/GenBank/DDBJ databases">
        <title>A chromosomal length assembly of Cordylochernes scorpioides.</title>
        <authorList>
            <person name="Zeh D."/>
            <person name="Zeh J."/>
        </authorList>
    </citation>
    <scope>NUCLEOTIDE SEQUENCE [LARGE SCALE GENOMIC DNA]</scope>
    <source>
        <strain evidence="1">IN4F17</strain>
        <tissue evidence="1">Whole Body</tissue>
    </source>
</reference>